<evidence type="ECO:0000256" key="2">
    <source>
        <dbReference type="ARBA" id="ARBA00022771"/>
    </source>
</evidence>
<dbReference type="InterPro" id="IPR013083">
    <property type="entry name" value="Znf_RING/FYVE/PHD"/>
</dbReference>
<feature type="coiled-coil region" evidence="5">
    <location>
        <begin position="45"/>
        <end position="107"/>
    </location>
</feature>
<evidence type="ECO:0000313" key="8">
    <source>
        <dbReference type="Proteomes" id="UP000046395"/>
    </source>
</evidence>
<evidence type="ECO:0000256" key="3">
    <source>
        <dbReference type="ARBA" id="ARBA00022833"/>
    </source>
</evidence>
<feature type="domain" description="FYVE-type" evidence="7">
    <location>
        <begin position="349"/>
        <end position="407"/>
    </location>
</feature>
<feature type="coiled-coil region" evidence="5">
    <location>
        <begin position="219"/>
        <end position="312"/>
    </location>
</feature>
<sequence length="427" mass="49421">MSLRRISSCGSLNCSPQSTGEQARSPSPQSFVFNRLPSSLNCEMCVNYESRLQQYQESERRLRQQLKTLQNLNEQYKTELSAERLQRKDTESALQSLRASVEEQLQQTGDIFKAVQLKHSDAQELLSRELRSIRAKMGEVLSSRLKSEEKYQSLSKKYDALLGRHRQRSQQLQAEVINLPQTVDELHVLCLQLKEELLQSRIAEEHLEESLRSDLIFVKSQLESELQSKEQLEASLTEDVNNLRTELALAQSQLADRQLLLQWKADTKSRLIEQSETISNLQEKMKALEIEKQKVEDQLQESRSRAHALQKELDNCVQVQRDFVHLSQSLQVQLEKIRQSEHEVRWEEEEDVLVCRGCKQVFNRQRRKIHCRHCGRIFCEACLSRSVPSGSQSRPAKVCEVCHTLLVRDTAPYFSVEVPQSQLDGSF</sequence>
<evidence type="ECO:0000256" key="6">
    <source>
        <dbReference type="SAM" id="MobiDB-lite"/>
    </source>
</evidence>
<dbReference type="SMART" id="SM00064">
    <property type="entry name" value="FYVE"/>
    <property type="match status" value="1"/>
</dbReference>
<dbReference type="PANTHER" id="PTHR31179:SF7">
    <property type="entry name" value="FYVE-TYPE DOMAIN-CONTAINING PROTEIN"/>
    <property type="match status" value="1"/>
</dbReference>
<evidence type="ECO:0000256" key="4">
    <source>
        <dbReference type="PROSITE-ProRule" id="PRU00091"/>
    </source>
</evidence>
<dbReference type="InterPro" id="IPR003914">
    <property type="entry name" value="Rabaptin"/>
</dbReference>
<name>A0A5S6QG08_TRIMR</name>
<feature type="compositionally biased region" description="Polar residues" evidence="6">
    <location>
        <begin position="8"/>
        <end position="30"/>
    </location>
</feature>
<dbReference type="GO" id="GO:0005096">
    <property type="term" value="F:GTPase activator activity"/>
    <property type="evidence" value="ECO:0007669"/>
    <property type="project" value="InterPro"/>
</dbReference>
<dbReference type="GO" id="GO:0008270">
    <property type="term" value="F:zinc ion binding"/>
    <property type="evidence" value="ECO:0007669"/>
    <property type="project" value="UniProtKB-KW"/>
</dbReference>
<keyword evidence="2 4" id="KW-0863">Zinc-finger</keyword>
<dbReference type="InterPro" id="IPR011011">
    <property type="entry name" value="Znf_FYVE_PHD"/>
</dbReference>
<evidence type="ECO:0000313" key="9">
    <source>
        <dbReference type="WBParaSite" id="TMUE_2000006114.1"/>
    </source>
</evidence>
<dbReference type="InterPro" id="IPR017455">
    <property type="entry name" value="Znf_FYVE-rel"/>
</dbReference>
<evidence type="ECO:0000256" key="1">
    <source>
        <dbReference type="ARBA" id="ARBA00022723"/>
    </source>
</evidence>
<feature type="region of interest" description="Disordered" evidence="6">
    <location>
        <begin position="1"/>
        <end position="30"/>
    </location>
</feature>
<keyword evidence="3" id="KW-0862">Zinc</keyword>
<dbReference type="STRING" id="70415.A0A5S6QG08"/>
<dbReference type="CDD" id="cd15739">
    <property type="entry name" value="FYVE_RABE_unchar"/>
    <property type="match status" value="1"/>
</dbReference>
<dbReference type="WBParaSite" id="TMUE_2000006114.1">
    <property type="protein sequence ID" value="TMUE_2000006114.1"/>
    <property type="gene ID" value="WBGene00290823"/>
</dbReference>
<protein>
    <submittedName>
        <fullName evidence="9">FYVE-type domain-containing protein</fullName>
    </submittedName>
</protein>
<dbReference type="Pfam" id="PF09311">
    <property type="entry name" value="Rab5-bind"/>
    <property type="match status" value="1"/>
</dbReference>
<dbReference type="Gene3D" id="1.20.5.730">
    <property type="entry name" value="Single helix bin"/>
    <property type="match status" value="1"/>
</dbReference>
<dbReference type="Pfam" id="PF01363">
    <property type="entry name" value="FYVE"/>
    <property type="match status" value="1"/>
</dbReference>
<keyword evidence="5" id="KW-0175">Coiled coil</keyword>
<dbReference type="PROSITE" id="PS50178">
    <property type="entry name" value="ZF_FYVE"/>
    <property type="match status" value="1"/>
</dbReference>
<dbReference type="InterPro" id="IPR015390">
    <property type="entry name" value="Rabaptin_Rab5-bd_dom"/>
</dbReference>
<keyword evidence="1" id="KW-0479">Metal-binding</keyword>
<dbReference type="Gene3D" id="3.30.40.10">
    <property type="entry name" value="Zinc/RING finger domain, C3HC4 (zinc finger)"/>
    <property type="match status" value="1"/>
</dbReference>
<reference evidence="9" key="1">
    <citation type="submission" date="2019-12" db="UniProtKB">
        <authorList>
            <consortium name="WormBaseParasite"/>
        </authorList>
    </citation>
    <scope>IDENTIFICATION</scope>
</reference>
<proteinExistence type="predicted"/>
<evidence type="ECO:0000256" key="5">
    <source>
        <dbReference type="SAM" id="Coils"/>
    </source>
</evidence>
<dbReference type="AlphaFoldDB" id="A0A5S6QG08"/>
<dbReference type="PANTHER" id="PTHR31179">
    <property type="entry name" value="RAB GTPASE-BINDING EFFECTOR PROTEIN"/>
    <property type="match status" value="1"/>
</dbReference>
<dbReference type="FunFam" id="1.20.5.730:FF:000005">
    <property type="entry name" value="RABaptiN (Rab effector)"/>
    <property type="match status" value="1"/>
</dbReference>
<dbReference type="InterPro" id="IPR000306">
    <property type="entry name" value="Znf_FYVE"/>
</dbReference>
<dbReference type="Proteomes" id="UP000046395">
    <property type="component" value="Unassembled WGS sequence"/>
</dbReference>
<dbReference type="SUPFAM" id="SSF57903">
    <property type="entry name" value="FYVE/PHD zinc finger"/>
    <property type="match status" value="1"/>
</dbReference>
<dbReference type="GO" id="GO:0006897">
    <property type="term" value="P:endocytosis"/>
    <property type="evidence" value="ECO:0007669"/>
    <property type="project" value="InterPro"/>
</dbReference>
<accession>A0A5S6QG08</accession>
<keyword evidence="8" id="KW-1185">Reference proteome</keyword>
<evidence type="ECO:0000259" key="7">
    <source>
        <dbReference type="PROSITE" id="PS50178"/>
    </source>
</evidence>
<organism evidence="8 9">
    <name type="scientific">Trichuris muris</name>
    <name type="common">Mouse whipworm</name>
    <dbReference type="NCBI Taxonomy" id="70415"/>
    <lineage>
        <taxon>Eukaryota</taxon>
        <taxon>Metazoa</taxon>
        <taxon>Ecdysozoa</taxon>
        <taxon>Nematoda</taxon>
        <taxon>Enoplea</taxon>
        <taxon>Dorylaimia</taxon>
        <taxon>Trichinellida</taxon>
        <taxon>Trichuridae</taxon>
        <taxon>Trichuris</taxon>
    </lineage>
</organism>